<dbReference type="SUPFAM" id="SSF53067">
    <property type="entry name" value="Actin-like ATPase domain"/>
    <property type="match status" value="2"/>
</dbReference>
<proteinExistence type="predicted"/>
<dbReference type="AlphaFoldDB" id="A0A1Q2MBF9"/>
<dbReference type="Pfam" id="PF05378">
    <property type="entry name" value="Hydant_A_N"/>
    <property type="match status" value="1"/>
</dbReference>
<dbReference type="EC" id="6.4.1.8" evidence="3"/>
<evidence type="ECO:0000313" key="3">
    <source>
        <dbReference type="EMBL" id="AQQ70053.1"/>
    </source>
</evidence>
<protein>
    <submittedName>
        <fullName evidence="3">Acetophenone carboxylase gamma subunit</fullName>
        <ecNumber evidence="3">6.4.1.8</ecNumber>
    </submittedName>
</protein>
<evidence type="ECO:0000313" key="4">
    <source>
        <dbReference type="Proteomes" id="UP000188181"/>
    </source>
</evidence>
<name>A0A1Q2MBF9_9BACT</name>
<dbReference type="OrthoDB" id="9768323at2"/>
<dbReference type="GO" id="GO:0017168">
    <property type="term" value="F:5-oxoprolinase (ATP-hydrolyzing) activity"/>
    <property type="evidence" value="ECO:0007669"/>
    <property type="project" value="TreeGrafter"/>
</dbReference>
<keyword evidence="4" id="KW-1185">Reference proteome</keyword>
<dbReference type="InterPro" id="IPR043129">
    <property type="entry name" value="ATPase_NBD"/>
</dbReference>
<dbReference type="GO" id="GO:0006749">
    <property type="term" value="P:glutathione metabolic process"/>
    <property type="evidence" value="ECO:0007669"/>
    <property type="project" value="TreeGrafter"/>
</dbReference>
<evidence type="ECO:0000259" key="2">
    <source>
        <dbReference type="Pfam" id="PF05378"/>
    </source>
</evidence>
<dbReference type="KEGG" id="pbas:SMSP2_00390"/>
<dbReference type="InterPro" id="IPR002821">
    <property type="entry name" value="Hydantoinase_A"/>
</dbReference>
<gene>
    <name evidence="3" type="primary">apc3</name>
    <name evidence="3" type="ORF">SMSP2_00390</name>
</gene>
<dbReference type="InterPro" id="IPR045079">
    <property type="entry name" value="Oxoprolinase-like"/>
</dbReference>
<dbReference type="PANTHER" id="PTHR11365:SF2">
    <property type="entry name" value="5-OXOPROLINASE"/>
    <property type="match status" value="1"/>
</dbReference>
<keyword evidence="3" id="KW-0436">Ligase</keyword>
<dbReference type="RefSeq" id="WP_146682347.1">
    <property type="nucleotide sequence ID" value="NZ_CP019646.1"/>
</dbReference>
<accession>A0A1Q2MBF9</accession>
<evidence type="ECO:0000259" key="1">
    <source>
        <dbReference type="Pfam" id="PF01968"/>
    </source>
</evidence>
<dbReference type="PANTHER" id="PTHR11365">
    <property type="entry name" value="5-OXOPROLINASE RELATED"/>
    <property type="match status" value="1"/>
</dbReference>
<dbReference type="EMBL" id="CP019646">
    <property type="protein sequence ID" value="AQQ70053.1"/>
    <property type="molecule type" value="Genomic_DNA"/>
</dbReference>
<sequence length="668" mass="72115">MNKTIQSYESQTAAGLGIDAGGTYTDIVVFSFRENRILAKSKALTTKWDFTEGIEAALDKIDSGLLCDVGLVSVSTTLATNAIVEGHGQKVGLLLMPAYSRFDDLELFNRPAAVVKGQMEIDGSVVEPVDPDEIARTAEDMIKTHDVKAFAVSGFGATINPSHEIEVMKILRSRTGLGVTCGHELSQMLNFKTRAATAVLNARIIPYVENLFANLESALAGRNINAPIMVVKGDGSLMSVEMAKERSVETVFSGPAASVAGAKKLTGLKDALVVDIGGTTTDTAAIKDGKIEVCDEGNIVANVHTHVKALNMRTKGLGGDSAINILERKIAIGPMRATPVSFLAARTPEVSRALDYIFRQKELYSNDTRAMQILFLTSHREDIALSDLEKNIIELLKNRPHCLDELAAKLDRKHWSFIPYRNLFMHNIVSVAALTPTDILHVQGKIRLWDSHTADILCRFYADMMNLTCSEFCDSVLGSFTSSIAVELLKKLMDNTLEPDSIDTSGAAQAIIGKWLAGAESELSINMNLSSPIVGIGAPTGRLLPDAAKLFNTDCIIPPDADVANALGAITSSVSVSKTVKITAREDVFYIEGIPDCPGFEDYAEARKHALEKLVEIVNELAHKSGTLNPEVETSEIEKTAKNKYGTDVYLGTLITATVTGRPAVMQA</sequence>
<organism evidence="3 4">
    <name type="scientific">Limihaloglobus sulfuriphilus</name>
    <dbReference type="NCBI Taxonomy" id="1851148"/>
    <lineage>
        <taxon>Bacteria</taxon>
        <taxon>Pseudomonadati</taxon>
        <taxon>Planctomycetota</taxon>
        <taxon>Phycisphaerae</taxon>
        <taxon>Sedimentisphaerales</taxon>
        <taxon>Sedimentisphaeraceae</taxon>
        <taxon>Limihaloglobus</taxon>
    </lineage>
</organism>
<dbReference type="Proteomes" id="UP000188181">
    <property type="component" value="Chromosome"/>
</dbReference>
<dbReference type="STRING" id="1851148.SMSP2_00390"/>
<feature type="domain" description="Hydantoinase/oxoprolinase N-terminal" evidence="2">
    <location>
        <begin position="16"/>
        <end position="173"/>
    </location>
</feature>
<dbReference type="GO" id="GO:0005829">
    <property type="term" value="C:cytosol"/>
    <property type="evidence" value="ECO:0007669"/>
    <property type="project" value="TreeGrafter"/>
</dbReference>
<feature type="domain" description="Hydantoinase A/oxoprolinase" evidence="1">
    <location>
        <begin position="194"/>
        <end position="337"/>
    </location>
</feature>
<dbReference type="GO" id="GO:0016874">
    <property type="term" value="F:ligase activity"/>
    <property type="evidence" value="ECO:0007669"/>
    <property type="project" value="UniProtKB-KW"/>
</dbReference>
<dbReference type="Pfam" id="PF01968">
    <property type="entry name" value="Hydantoinase_A"/>
    <property type="match status" value="1"/>
</dbReference>
<dbReference type="InterPro" id="IPR008040">
    <property type="entry name" value="Hydant_A_N"/>
</dbReference>
<reference evidence="4" key="1">
    <citation type="submission" date="2017-02" db="EMBL/GenBank/DDBJ databases">
        <title>Comparative genomics and description of representatives of a novel lineage of planctomycetes thriving in anoxic sediments.</title>
        <authorList>
            <person name="Spring S."/>
            <person name="Bunk B."/>
            <person name="Sproer C."/>
        </authorList>
    </citation>
    <scope>NUCLEOTIDE SEQUENCE [LARGE SCALE GENOMIC DNA]</scope>
    <source>
        <strain evidence="4">SM-Chi-D1</strain>
    </source>
</reference>